<dbReference type="OrthoDB" id="3062801at2759"/>
<dbReference type="HOGENOM" id="CLU_182452_0_0_1"/>
<evidence type="ECO:0000313" key="2">
    <source>
        <dbReference type="EMBL" id="KIM38485.1"/>
    </source>
</evidence>
<keyword evidence="1" id="KW-1133">Transmembrane helix</keyword>
<feature type="transmembrane region" description="Helical" evidence="1">
    <location>
        <begin position="46"/>
        <end position="65"/>
    </location>
</feature>
<accession>A0A0C3BP80</accession>
<reference evidence="3" key="2">
    <citation type="submission" date="2015-01" db="EMBL/GenBank/DDBJ databases">
        <title>Evolutionary Origins and Diversification of the Mycorrhizal Mutualists.</title>
        <authorList>
            <consortium name="DOE Joint Genome Institute"/>
            <consortium name="Mycorrhizal Genomics Consortium"/>
            <person name="Kohler A."/>
            <person name="Kuo A."/>
            <person name="Nagy L.G."/>
            <person name="Floudas D."/>
            <person name="Copeland A."/>
            <person name="Barry K.W."/>
            <person name="Cichocki N."/>
            <person name="Veneault-Fourrey C."/>
            <person name="LaButti K."/>
            <person name="Lindquist E.A."/>
            <person name="Lipzen A."/>
            <person name="Lundell T."/>
            <person name="Morin E."/>
            <person name="Murat C."/>
            <person name="Riley R."/>
            <person name="Ohm R."/>
            <person name="Sun H."/>
            <person name="Tunlid A."/>
            <person name="Henrissat B."/>
            <person name="Grigoriev I.V."/>
            <person name="Hibbett D.S."/>
            <person name="Martin F."/>
        </authorList>
    </citation>
    <scope>NUCLEOTIDE SEQUENCE [LARGE SCALE GENOMIC DNA]</scope>
    <source>
        <strain evidence="3">h7</strain>
    </source>
</reference>
<dbReference type="Proteomes" id="UP000053424">
    <property type="component" value="Unassembled WGS sequence"/>
</dbReference>
<proteinExistence type="predicted"/>
<organism evidence="2 3">
    <name type="scientific">Hebeloma cylindrosporum</name>
    <dbReference type="NCBI Taxonomy" id="76867"/>
    <lineage>
        <taxon>Eukaryota</taxon>
        <taxon>Fungi</taxon>
        <taxon>Dikarya</taxon>
        <taxon>Basidiomycota</taxon>
        <taxon>Agaricomycotina</taxon>
        <taxon>Agaricomycetes</taxon>
        <taxon>Agaricomycetidae</taxon>
        <taxon>Agaricales</taxon>
        <taxon>Agaricineae</taxon>
        <taxon>Hymenogastraceae</taxon>
        <taxon>Hebeloma</taxon>
    </lineage>
</organism>
<dbReference type="AlphaFoldDB" id="A0A0C3BP80"/>
<evidence type="ECO:0000256" key="1">
    <source>
        <dbReference type="SAM" id="Phobius"/>
    </source>
</evidence>
<reference evidence="2 3" key="1">
    <citation type="submission" date="2014-04" db="EMBL/GenBank/DDBJ databases">
        <authorList>
            <consortium name="DOE Joint Genome Institute"/>
            <person name="Kuo A."/>
            <person name="Gay G."/>
            <person name="Dore J."/>
            <person name="Kohler A."/>
            <person name="Nagy L.G."/>
            <person name="Floudas D."/>
            <person name="Copeland A."/>
            <person name="Barry K.W."/>
            <person name="Cichocki N."/>
            <person name="Veneault-Fourrey C."/>
            <person name="LaButti K."/>
            <person name="Lindquist E.A."/>
            <person name="Lipzen A."/>
            <person name="Lundell T."/>
            <person name="Morin E."/>
            <person name="Murat C."/>
            <person name="Sun H."/>
            <person name="Tunlid A."/>
            <person name="Henrissat B."/>
            <person name="Grigoriev I.V."/>
            <person name="Hibbett D.S."/>
            <person name="Martin F."/>
            <person name="Nordberg H.P."/>
            <person name="Cantor M.N."/>
            <person name="Hua S.X."/>
        </authorList>
    </citation>
    <scope>NUCLEOTIDE SEQUENCE [LARGE SCALE GENOMIC DNA]</scope>
    <source>
        <strain evidence="3">h7</strain>
    </source>
</reference>
<gene>
    <name evidence="2" type="ORF">M413DRAFT_75892</name>
</gene>
<keyword evidence="3" id="KW-1185">Reference proteome</keyword>
<evidence type="ECO:0000313" key="3">
    <source>
        <dbReference type="Proteomes" id="UP000053424"/>
    </source>
</evidence>
<keyword evidence="1" id="KW-0472">Membrane</keyword>
<dbReference type="STRING" id="686832.A0A0C3BP80"/>
<keyword evidence="1" id="KW-0812">Transmembrane</keyword>
<protein>
    <submittedName>
        <fullName evidence="2">Uncharacterized protein</fullName>
    </submittedName>
</protein>
<name>A0A0C3BP80_HEBCY</name>
<sequence length="84" mass="9499">MWRNLIDSLIKEWKTLNIISVLLLSAILTILQIESAANDPVIRYSALLSMVCALMSLFYGCIYIIRFGTMRTLYQAAEWALVGA</sequence>
<dbReference type="EMBL" id="KN831790">
    <property type="protein sequence ID" value="KIM38485.1"/>
    <property type="molecule type" value="Genomic_DNA"/>
</dbReference>